<sequence>MCMSRFHATPPHALWDIHKVPGMPCAASSEAKGDGSSSIQYLALGGRLPLMLSGPPPPPGAPALIDHPHSRPLDVAAAAFLIRNSSSLSSGLLGFASASRYFQCAGRAPRADPAGMLPKDGGKASGAGTLPGHATACCAASNPNPNPDTGVRTSLLGPAHAEAAKQRVAAAPAVSVGFSRGLRTSGAVGVGRWAVGARRKTGSAVGTNAGRCALTRGSEACDWRDPMSRNGVPVHVSDSAPAGALCVVCACGRRAERRKKTGLARMLSGTRYWPPFSQLRCPSRFHPKITGCTHPASHARMDPDQLCLQPRAPAPCPAPMNPAQHTHTVFARARVSVRPSAPYQRLEDVAAVRTPHFHAAPARVLWEAYARRTPHARDVRDAVRCWQRRGMDPREGAAGGM</sequence>
<proteinExistence type="predicted"/>
<dbReference type="InParanoid" id="J4IC41"/>
<gene>
    <name evidence="1" type="ORF">FIBRA_07983</name>
</gene>
<accession>J4IC41</accession>
<name>J4IC41_9APHY</name>
<evidence type="ECO:0000313" key="1">
    <source>
        <dbReference type="EMBL" id="CCM05751.1"/>
    </source>
</evidence>
<dbReference type="RefSeq" id="XP_012185034.1">
    <property type="nucleotide sequence ID" value="XM_012329644.1"/>
</dbReference>
<protein>
    <submittedName>
        <fullName evidence="1">Uncharacterized protein</fullName>
    </submittedName>
</protein>
<dbReference type="HOGENOM" id="CLU_687032_0_0_1"/>
<keyword evidence="2" id="KW-1185">Reference proteome</keyword>
<dbReference type="EMBL" id="HE797205">
    <property type="protein sequence ID" value="CCM05751.1"/>
    <property type="molecule type" value="Genomic_DNA"/>
</dbReference>
<evidence type="ECO:0000313" key="2">
    <source>
        <dbReference type="Proteomes" id="UP000006352"/>
    </source>
</evidence>
<dbReference type="AlphaFoldDB" id="J4IC41"/>
<dbReference type="Proteomes" id="UP000006352">
    <property type="component" value="Unassembled WGS sequence"/>
</dbReference>
<dbReference type="GeneID" id="24100662"/>
<organism evidence="1 2">
    <name type="scientific">Fibroporia radiculosa</name>
    <dbReference type="NCBI Taxonomy" id="599839"/>
    <lineage>
        <taxon>Eukaryota</taxon>
        <taxon>Fungi</taxon>
        <taxon>Dikarya</taxon>
        <taxon>Basidiomycota</taxon>
        <taxon>Agaricomycotina</taxon>
        <taxon>Agaricomycetes</taxon>
        <taxon>Polyporales</taxon>
        <taxon>Fibroporiaceae</taxon>
        <taxon>Fibroporia</taxon>
    </lineage>
</organism>
<reference evidence="1 2" key="1">
    <citation type="journal article" date="2012" name="Appl. Environ. Microbiol.">
        <title>Short-read sequencing for genomic analysis of the brown rot fungus Fibroporia radiculosa.</title>
        <authorList>
            <person name="Tang J.D."/>
            <person name="Perkins A.D."/>
            <person name="Sonstegard T.S."/>
            <person name="Schroeder S.G."/>
            <person name="Burgess S.C."/>
            <person name="Diehl S.V."/>
        </authorList>
    </citation>
    <scope>NUCLEOTIDE SEQUENCE [LARGE SCALE GENOMIC DNA]</scope>
    <source>
        <strain evidence="1 2">TFFH 294</strain>
    </source>
</reference>